<dbReference type="AlphaFoldDB" id="A0A6C0IEF4"/>
<protein>
    <submittedName>
        <fullName evidence="1">Uncharacterized protein</fullName>
    </submittedName>
</protein>
<evidence type="ECO:0000313" key="1">
    <source>
        <dbReference type="EMBL" id="QHT91149.1"/>
    </source>
</evidence>
<name>A0A6C0IEF4_9ZZZZ</name>
<proteinExistence type="predicted"/>
<sequence>MLVNTNTYIPKELINIILEYDGRIKYRKGKYVNIIHIFDPRKNIINQIIAKKLEIINSILFDIFDDSMFYFEFGFDIDNRIGLCFDYNFSYANKFEICYYDTRNGIEQIRTYL</sequence>
<dbReference type="EMBL" id="MN740163">
    <property type="protein sequence ID" value="QHT91149.1"/>
    <property type="molecule type" value="Genomic_DNA"/>
</dbReference>
<reference evidence="1" key="1">
    <citation type="journal article" date="2020" name="Nature">
        <title>Giant virus diversity and host interactions through global metagenomics.</title>
        <authorList>
            <person name="Schulz F."/>
            <person name="Roux S."/>
            <person name="Paez-Espino D."/>
            <person name="Jungbluth S."/>
            <person name="Walsh D.A."/>
            <person name="Denef V.J."/>
            <person name="McMahon K.D."/>
            <person name="Konstantinidis K.T."/>
            <person name="Eloe-Fadrosh E.A."/>
            <person name="Kyrpides N.C."/>
            <person name="Woyke T."/>
        </authorList>
    </citation>
    <scope>NUCLEOTIDE SEQUENCE</scope>
    <source>
        <strain evidence="1">GVMAG-M-3300023184-72</strain>
    </source>
</reference>
<accession>A0A6C0IEF4</accession>
<organism evidence="1">
    <name type="scientific">viral metagenome</name>
    <dbReference type="NCBI Taxonomy" id="1070528"/>
    <lineage>
        <taxon>unclassified sequences</taxon>
        <taxon>metagenomes</taxon>
        <taxon>organismal metagenomes</taxon>
    </lineage>
</organism>